<evidence type="ECO:0000313" key="3">
    <source>
        <dbReference type="Proteomes" id="UP000585665"/>
    </source>
</evidence>
<feature type="transmembrane region" description="Helical" evidence="1">
    <location>
        <begin position="81"/>
        <end position="105"/>
    </location>
</feature>
<keyword evidence="1" id="KW-0472">Membrane</keyword>
<dbReference type="RefSeq" id="WP_176614891.1">
    <property type="nucleotide sequence ID" value="NZ_JABXXR010000259.1"/>
</dbReference>
<evidence type="ECO:0000313" key="2">
    <source>
        <dbReference type="EMBL" id="NVN42067.1"/>
    </source>
</evidence>
<feature type="transmembrane region" description="Helical" evidence="1">
    <location>
        <begin position="176"/>
        <end position="195"/>
    </location>
</feature>
<dbReference type="AlphaFoldDB" id="A0A850PC26"/>
<feature type="transmembrane region" description="Helical" evidence="1">
    <location>
        <begin position="207"/>
        <end position="229"/>
    </location>
</feature>
<keyword evidence="3" id="KW-1185">Reference proteome</keyword>
<accession>A0A850PC26</accession>
<reference evidence="2 3" key="1">
    <citation type="submission" date="2020-06" db="EMBL/GenBank/DDBJ databases">
        <title>Description of novel acetic acid bacteria.</title>
        <authorList>
            <person name="Sombolestani A."/>
        </authorList>
    </citation>
    <scope>NUCLEOTIDE SEQUENCE [LARGE SCALE GENOMIC DNA]</scope>
    <source>
        <strain evidence="2 3">LMG 27010</strain>
    </source>
</reference>
<name>A0A850PC26_9PROT</name>
<comment type="caution">
    <text evidence="2">The sequence shown here is derived from an EMBL/GenBank/DDBJ whole genome shotgun (WGS) entry which is preliminary data.</text>
</comment>
<evidence type="ECO:0000256" key="1">
    <source>
        <dbReference type="SAM" id="Phobius"/>
    </source>
</evidence>
<feature type="transmembrane region" description="Helical" evidence="1">
    <location>
        <begin position="142"/>
        <end position="164"/>
    </location>
</feature>
<dbReference type="Proteomes" id="UP000585665">
    <property type="component" value="Unassembled WGS sequence"/>
</dbReference>
<dbReference type="EMBL" id="JABXXR010000259">
    <property type="protein sequence ID" value="NVN42067.1"/>
    <property type="molecule type" value="Genomic_DNA"/>
</dbReference>
<keyword evidence="1" id="KW-0812">Transmembrane</keyword>
<keyword evidence="1" id="KW-1133">Transmembrane helix</keyword>
<feature type="transmembrane region" description="Helical" evidence="1">
    <location>
        <begin position="112"/>
        <end position="130"/>
    </location>
</feature>
<organism evidence="2 3">
    <name type="scientific">Ameyamaea chiangmaiensis</name>
    <dbReference type="NCBI Taxonomy" id="442969"/>
    <lineage>
        <taxon>Bacteria</taxon>
        <taxon>Pseudomonadati</taxon>
        <taxon>Pseudomonadota</taxon>
        <taxon>Alphaproteobacteria</taxon>
        <taxon>Acetobacterales</taxon>
        <taxon>Acetobacteraceae</taxon>
        <taxon>Ameyamaea</taxon>
    </lineage>
</organism>
<proteinExistence type="predicted"/>
<feature type="transmembrane region" description="Helical" evidence="1">
    <location>
        <begin position="48"/>
        <end position="69"/>
    </location>
</feature>
<gene>
    <name evidence="2" type="ORF">HUK82_16085</name>
</gene>
<sequence>MTEGWLHARFMPWWLGASLIGVREEGLKLLFFIALADADPDIRSSGDRLHAMTAVALGFAVIEAIAHAMPHGVMSRVLLQAYVGLYIGTALHVFLSIQAAAFIIVARRTSRFWLAGIVIPMSLHSIWDSPYLIGISTADTAMYARILIMAATTGGALVLTKLSGAEPSHSIFARQLALAAMTVWLGLTTVLQIAGKAGWHYGVDVNLYTQMAIGWWMVGLDLALIYFLTGNGKDRDLIH</sequence>
<protein>
    <submittedName>
        <fullName evidence="2">Uncharacterized protein</fullName>
    </submittedName>
</protein>